<gene>
    <name evidence="2" type="ORF">Megvenef_01446</name>
</gene>
<dbReference type="PANTHER" id="PTHR36121:SF1">
    <property type="entry name" value="PROTEIN SXY"/>
    <property type="match status" value="1"/>
</dbReference>
<dbReference type="InterPro" id="IPR007076">
    <property type="entry name" value="TfoX_N"/>
</dbReference>
<keyword evidence="3" id="KW-1185">Reference proteome</keyword>
<reference evidence="2 3" key="1">
    <citation type="submission" date="2023-03" db="EMBL/GenBank/DDBJ databases">
        <title>Host association and intracellularity evolved multiple times independently in the Rickettsiales.</title>
        <authorList>
            <person name="Castelli M."/>
            <person name="Nardi T."/>
            <person name="Gammuto L."/>
            <person name="Bellinzona G."/>
            <person name="Sabaneyeva E."/>
            <person name="Potekhin A."/>
            <person name="Serra V."/>
            <person name="Petroni G."/>
            <person name="Sassera D."/>
        </authorList>
    </citation>
    <scope>NUCLEOTIDE SEQUENCE [LARGE SCALE GENOMIC DNA]</scope>
    <source>
        <strain evidence="2 3">Sr 2-6</strain>
    </source>
</reference>
<dbReference type="InterPro" id="IPR047525">
    <property type="entry name" value="TfoX-like"/>
</dbReference>
<comment type="caution">
    <text evidence="2">The sequence shown here is derived from an EMBL/GenBank/DDBJ whole genome shotgun (WGS) entry which is preliminary data.</text>
</comment>
<accession>A0ABU5NE71</accession>
<evidence type="ECO:0000313" key="3">
    <source>
        <dbReference type="Proteomes" id="UP001291687"/>
    </source>
</evidence>
<protein>
    <submittedName>
        <fullName evidence="2">TfoX/Sxy family protein</fullName>
    </submittedName>
</protein>
<dbReference type="RefSeq" id="WP_322777372.1">
    <property type="nucleotide sequence ID" value="NZ_JARJFB010000144.1"/>
</dbReference>
<proteinExistence type="predicted"/>
<dbReference type="Pfam" id="PF04993">
    <property type="entry name" value="TfoX_N"/>
    <property type="match status" value="1"/>
</dbReference>
<dbReference type="Proteomes" id="UP001291687">
    <property type="component" value="Unassembled WGS sequence"/>
</dbReference>
<name>A0ABU5NE71_9RICK</name>
<dbReference type="PANTHER" id="PTHR36121">
    <property type="entry name" value="PROTEIN SXY"/>
    <property type="match status" value="1"/>
</dbReference>
<feature type="domain" description="TfoX N-terminal" evidence="1">
    <location>
        <begin position="11"/>
        <end position="101"/>
    </location>
</feature>
<dbReference type="Gene3D" id="3.30.1460.30">
    <property type="entry name" value="YgaC/TfoX-N like chaperone"/>
    <property type="match status" value="1"/>
</dbReference>
<dbReference type="EMBL" id="JARJFB010000144">
    <property type="protein sequence ID" value="MEA0971467.1"/>
    <property type="molecule type" value="Genomic_DNA"/>
</dbReference>
<evidence type="ECO:0000313" key="2">
    <source>
        <dbReference type="EMBL" id="MEA0971467.1"/>
    </source>
</evidence>
<evidence type="ECO:0000259" key="1">
    <source>
        <dbReference type="Pfam" id="PF04993"/>
    </source>
</evidence>
<dbReference type="SUPFAM" id="SSF159894">
    <property type="entry name" value="YgaC/TfoX-N like"/>
    <property type="match status" value="1"/>
</dbReference>
<organism evidence="2 3">
    <name type="scientific">Candidatus Megaera venefica</name>
    <dbReference type="NCBI Taxonomy" id="2055910"/>
    <lineage>
        <taxon>Bacteria</taxon>
        <taxon>Pseudomonadati</taxon>
        <taxon>Pseudomonadota</taxon>
        <taxon>Alphaproteobacteria</taxon>
        <taxon>Rickettsiales</taxon>
        <taxon>Rickettsiaceae</taxon>
        <taxon>Candidatus Megaera</taxon>
    </lineage>
</organism>
<sequence length="112" mass="13064">MSRNYLEYVLDLLSHCDSITSRAMFGGYGIYKNGIIFAIIAHDELYFKVDQSNIDLYKKQGSEAFTFKTKGRVSTMISYWKVPLIIMEDETQLKDWVEQSYNISLKNKMKPT</sequence>